<evidence type="ECO:0000313" key="3">
    <source>
        <dbReference type="Proteomes" id="UP000248783"/>
    </source>
</evidence>
<protein>
    <submittedName>
        <fullName evidence="2">Uncharacterized protein</fullName>
    </submittedName>
</protein>
<feature type="region of interest" description="Disordered" evidence="1">
    <location>
        <begin position="11"/>
        <end position="35"/>
    </location>
</feature>
<dbReference type="AlphaFoldDB" id="A0A2W5WQC6"/>
<gene>
    <name evidence="2" type="ORF">DNL40_08505</name>
</gene>
<comment type="caution">
    <text evidence="2">The sequence shown here is derived from an EMBL/GenBank/DDBJ whole genome shotgun (WGS) entry which is preliminary data.</text>
</comment>
<name>A0A2W5WQC6_9MICO</name>
<evidence type="ECO:0000313" key="2">
    <source>
        <dbReference type="EMBL" id="PZR53527.1"/>
    </source>
</evidence>
<accession>A0A2W5WQC6</accession>
<proteinExistence type="predicted"/>
<evidence type="ECO:0000256" key="1">
    <source>
        <dbReference type="SAM" id="MobiDB-lite"/>
    </source>
</evidence>
<sequence length="180" mass="19104">MTVALLAGCTGAGGAAEVDPPSAAQEADGDAGGASADVITVEGPDPDDVIADGTFTVPGSRDDQVRVGIQRLAVEGDVMNLRLVLTPLYDNDGSAVSVFQMFDQTIGIVLIDRENLKEYRAVHWTAGTWSTDAVHAKAFEGESVGYQTWFAAPVDDIDTIDVQLHASWPVFEDVPIVRED</sequence>
<reference evidence="2 3" key="1">
    <citation type="submission" date="2018-06" db="EMBL/GenBank/DDBJ databases">
        <title>Whole genome sequencing of a novel hydrocarbon degrading bacterial strain, PW21 isolated from oil contaminated produced water sample.</title>
        <authorList>
            <person name="Nagkirti P."/>
            <person name="Shaikh A."/>
            <person name="Gowdaman V."/>
            <person name="Engineer A.E."/>
            <person name="Dagar S."/>
            <person name="Dhakephalkar P.K."/>
        </authorList>
    </citation>
    <scope>NUCLEOTIDE SEQUENCE [LARGE SCALE GENOMIC DNA]</scope>
    <source>
        <strain evidence="2 3">PW21</strain>
    </source>
</reference>
<dbReference type="EMBL" id="QKWH01000004">
    <property type="protein sequence ID" value="PZR53527.1"/>
    <property type="molecule type" value="Genomic_DNA"/>
</dbReference>
<organism evidence="2 3">
    <name type="scientific">Xylanimonas oleitrophica</name>
    <dbReference type="NCBI Taxonomy" id="2607479"/>
    <lineage>
        <taxon>Bacteria</taxon>
        <taxon>Bacillati</taxon>
        <taxon>Actinomycetota</taxon>
        <taxon>Actinomycetes</taxon>
        <taxon>Micrococcales</taxon>
        <taxon>Promicromonosporaceae</taxon>
        <taxon>Xylanimonas</taxon>
    </lineage>
</organism>
<keyword evidence="3" id="KW-1185">Reference proteome</keyword>
<dbReference type="Proteomes" id="UP000248783">
    <property type="component" value="Unassembled WGS sequence"/>
</dbReference>